<dbReference type="GO" id="GO:0043565">
    <property type="term" value="F:sequence-specific DNA binding"/>
    <property type="evidence" value="ECO:0007669"/>
    <property type="project" value="InterPro"/>
</dbReference>
<evidence type="ECO:0000256" key="2">
    <source>
        <dbReference type="ARBA" id="ARBA00023125"/>
    </source>
</evidence>
<dbReference type="EMBL" id="SLUN01000034">
    <property type="protein sequence ID" value="TCL61480.1"/>
    <property type="molecule type" value="Genomic_DNA"/>
</dbReference>
<evidence type="ECO:0000256" key="1">
    <source>
        <dbReference type="ARBA" id="ARBA00023015"/>
    </source>
</evidence>
<evidence type="ECO:0000313" key="5">
    <source>
        <dbReference type="EMBL" id="TCL61480.1"/>
    </source>
</evidence>
<proteinExistence type="predicted"/>
<dbReference type="InterPro" id="IPR018062">
    <property type="entry name" value="HTH_AraC-typ_CS"/>
</dbReference>
<dbReference type="InterPro" id="IPR009057">
    <property type="entry name" value="Homeodomain-like_sf"/>
</dbReference>
<reference evidence="5 6" key="1">
    <citation type="submission" date="2019-03" db="EMBL/GenBank/DDBJ databases">
        <title>Genomic Encyclopedia of Type Strains, Phase IV (KMG-IV): sequencing the most valuable type-strain genomes for metagenomic binning, comparative biology and taxonomic classification.</title>
        <authorList>
            <person name="Goeker M."/>
        </authorList>
    </citation>
    <scope>NUCLEOTIDE SEQUENCE [LARGE SCALE GENOMIC DNA]</scope>
    <source>
        <strain evidence="5 6">LX-B</strain>
    </source>
</reference>
<dbReference type="Proteomes" id="UP000295008">
    <property type="component" value="Unassembled WGS sequence"/>
</dbReference>
<dbReference type="InterPro" id="IPR018060">
    <property type="entry name" value="HTH_AraC"/>
</dbReference>
<dbReference type="PROSITE" id="PS00041">
    <property type="entry name" value="HTH_ARAC_FAMILY_1"/>
    <property type="match status" value="1"/>
</dbReference>
<dbReference type="Gene3D" id="1.10.10.60">
    <property type="entry name" value="Homeodomain-like"/>
    <property type="match status" value="2"/>
</dbReference>
<comment type="caution">
    <text evidence="5">The sequence shown here is derived from an EMBL/GenBank/DDBJ whole genome shotgun (WGS) entry which is preliminary data.</text>
</comment>
<evidence type="ECO:0000313" key="6">
    <source>
        <dbReference type="Proteomes" id="UP000295008"/>
    </source>
</evidence>
<gene>
    <name evidence="5" type="ORF">EDC14_103436</name>
</gene>
<dbReference type="PANTHER" id="PTHR43280">
    <property type="entry name" value="ARAC-FAMILY TRANSCRIPTIONAL REGULATOR"/>
    <property type="match status" value="1"/>
</dbReference>
<dbReference type="GO" id="GO:0003700">
    <property type="term" value="F:DNA-binding transcription factor activity"/>
    <property type="evidence" value="ECO:0007669"/>
    <property type="project" value="InterPro"/>
</dbReference>
<dbReference type="SMART" id="SM00342">
    <property type="entry name" value="HTH_ARAC"/>
    <property type="match status" value="1"/>
</dbReference>
<name>A0A4R1R7I0_HYDET</name>
<organism evidence="5 6">
    <name type="scientific">Hydrogenispora ethanolica</name>
    <dbReference type="NCBI Taxonomy" id="1082276"/>
    <lineage>
        <taxon>Bacteria</taxon>
        <taxon>Bacillati</taxon>
        <taxon>Bacillota</taxon>
        <taxon>Hydrogenispora</taxon>
    </lineage>
</organism>
<sequence length="274" mass="31708">MENIFPHFTHIVDRSSTPQWKLAPACHPPHNLILIYDGAAVYGSRDSGIEYQAVPGDLIYFRAGEFRWGNTFPDRLMKCYAVDFFYTCPIWKVGHWEMTEPPLPLETFQRIDDRYVYHQLLTLFKELTNSWTAGRPNRIMECRSLFIEIISLLLLWKSGNGANFVQVQKVDQVIRHMMEHYAENLSLRDLSALVRISPSYLGNIFKKVTGRSPIDYLIEIRLGKAKEMLRDGHPVLEVAAKTGFNDAFYFSKCFKEREGIPPSHFAAGSRLERE</sequence>
<dbReference type="AlphaFoldDB" id="A0A4R1R7I0"/>
<keyword evidence="1" id="KW-0805">Transcription regulation</keyword>
<feature type="domain" description="HTH araC/xylS-type" evidence="4">
    <location>
        <begin position="171"/>
        <end position="268"/>
    </location>
</feature>
<dbReference type="Pfam" id="PF12833">
    <property type="entry name" value="HTH_18"/>
    <property type="match status" value="1"/>
</dbReference>
<dbReference type="PROSITE" id="PS01124">
    <property type="entry name" value="HTH_ARAC_FAMILY_2"/>
    <property type="match status" value="1"/>
</dbReference>
<protein>
    <submittedName>
        <fullName evidence="5">Helix-turn-helix protein</fullName>
    </submittedName>
</protein>
<dbReference type="SUPFAM" id="SSF46689">
    <property type="entry name" value="Homeodomain-like"/>
    <property type="match status" value="2"/>
</dbReference>
<keyword evidence="2" id="KW-0238">DNA-binding</keyword>
<evidence type="ECO:0000256" key="3">
    <source>
        <dbReference type="ARBA" id="ARBA00023163"/>
    </source>
</evidence>
<dbReference type="SUPFAM" id="SSF51215">
    <property type="entry name" value="Regulatory protein AraC"/>
    <property type="match status" value="1"/>
</dbReference>
<dbReference type="PANTHER" id="PTHR43280:SF28">
    <property type="entry name" value="HTH-TYPE TRANSCRIPTIONAL ACTIVATOR RHAS"/>
    <property type="match status" value="1"/>
</dbReference>
<keyword evidence="6" id="KW-1185">Reference proteome</keyword>
<evidence type="ECO:0000259" key="4">
    <source>
        <dbReference type="PROSITE" id="PS01124"/>
    </source>
</evidence>
<keyword evidence="3" id="KW-0804">Transcription</keyword>
<dbReference type="InterPro" id="IPR037923">
    <property type="entry name" value="HTH-like"/>
</dbReference>
<accession>A0A4R1R7I0</accession>